<reference evidence="5 6" key="1">
    <citation type="submission" date="2017-04" db="EMBL/GenBank/DDBJ databases">
        <authorList>
            <person name="Afonso C.L."/>
            <person name="Miller P.J."/>
            <person name="Scott M.A."/>
            <person name="Spackman E."/>
            <person name="Goraichik I."/>
            <person name="Dimitrov K.M."/>
            <person name="Suarez D.L."/>
            <person name="Swayne D.E."/>
        </authorList>
    </citation>
    <scope>NUCLEOTIDE SEQUENCE [LARGE SCALE GENOMIC DNA]</scope>
    <source>
        <strain evidence="5 6">CGMCC 1.10972</strain>
    </source>
</reference>
<dbReference type="InterPro" id="IPR021135">
    <property type="entry name" value="PEP_COase"/>
</dbReference>
<keyword evidence="5" id="KW-0670">Pyruvate</keyword>
<dbReference type="InterPro" id="IPR033129">
    <property type="entry name" value="PEPCASE_His_AS"/>
</dbReference>
<dbReference type="AlphaFoldDB" id="A0A1W2ETG5"/>
<evidence type="ECO:0000256" key="3">
    <source>
        <dbReference type="PROSITE-ProRule" id="PRU10112"/>
    </source>
</evidence>
<evidence type="ECO:0000313" key="6">
    <source>
        <dbReference type="Proteomes" id="UP000192656"/>
    </source>
</evidence>
<organism evidence="5 6">
    <name type="scientific">Fulvimarina manganoxydans</name>
    <dbReference type="NCBI Taxonomy" id="937218"/>
    <lineage>
        <taxon>Bacteria</taxon>
        <taxon>Pseudomonadati</taxon>
        <taxon>Pseudomonadota</taxon>
        <taxon>Alphaproteobacteria</taxon>
        <taxon>Hyphomicrobiales</taxon>
        <taxon>Aurantimonadaceae</taxon>
        <taxon>Fulvimarina</taxon>
    </lineage>
</organism>
<dbReference type="EMBL" id="FWXR01000034">
    <property type="protein sequence ID" value="SMD12997.1"/>
    <property type="molecule type" value="Genomic_DNA"/>
</dbReference>
<dbReference type="PROSITE" id="PS00393">
    <property type="entry name" value="PEPCASE_2"/>
    <property type="match status" value="1"/>
</dbReference>
<dbReference type="RefSeq" id="WP_244557071.1">
    <property type="nucleotide sequence ID" value="NZ_FWXR01000034.1"/>
</dbReference>
<dbReference type="GO" id="GO:0006099">
    <property type="term" value="P:tricarboxylic acid cycle"/>
    <property type="evidence" value="ECO:0007669"/>
    <property type="project" value="InterPro"/>
</dbReference>
<evidence type="ECO:0000256" key="4">
    <source>
        <dbReference type="SAM" id="MobiDB-lite"/>
    </source>
</evidence>
<dbReference type="PRINTS" id="PR00150">
    <property type="entry name" value="PEPCARBXLASE"/>
</dbReference>
<dbReference type="STRING" id="937218.SAMN06297251_1342"/>
<gene>
    <name evidence="5" type="ORF">SAMN06297251_1342</name>
</gene>
<proteinExistence type="predicted"/>
<dbReference type="Gene3D" id="1.20.1440.90">
    <property type="entry name" value="Phosphoenolpyruvate/pyruvate domain"/>
    <property type="match status" value="1"/>
</dbReference>
<sequence>MMSQARILNPSPSSAAGVDLPVPARPDTYSMAKDVLDLFRSLLVEVASPLLPEMNDLLSGRLSVGDVPEDRRFLALQGFGVWHQLIAIAMEYEGAQYRRREERAGRAMIGTFADVLSRARDKGIDRQTVEAAVSRLMVQPTMTAHPTETKRVTVLEIHRRIYRRLTELLTRDWTPQEVERLKEALKAEVEILWLTGELRLEKPSVAQEVDWGIHFFDEVLFEALPTVVESLGDALGDTYNTAAPADFLHFASWIGGDRDGNPFVTAEVTRAALSRYRGAAIASYRDLLKSLSADLSIGVSIVSFSRDFRAALDGLLAQCGAKRTAIEARNAGEPFRQYCAALACRLEATEAADRGERSGVTPYARPAEFLRLVQILIAALRESGAPSAAARKVLPLERRLRIFGFHTVRLDIRQNATVVNRSLAEILSAIDGKAIKGPDDPDWPHRLVSALREEAPDLSKLDLSDEARDLVELFELLGEARLRDPSSIGAFILSMTTSAEDLIAVYLLAQWCSDKASSIMAPMPIVPLFETIDDLRASHEILDTIFSNRAVRRLIREAGDRQEVMLGYSDSNKDGGFFTSNWELAKAQVALKRIGRKHRVEVSFFHGRGGSVSRGGAPAGRAIAAQPIGTVEGRMRVTEQGEIVSAKFANRGTALTILERLVGAVLDHTLQPPDTARPDEIGEYKEAFEALSGLSQVKYLDLVRMPGFIDYFNEASPVEELGLLKIGSRPARRFGSAPQNLSDLRAIPWVFAWSQNRHMLTGWYGIGTALSSFTGVRGESGHTLLKKMYDTSPLFQLVIDEAEKLLFQCDLTIARLYADLVNDPIAAKNVFAVIEAEAKLTEEMILFLTQEKSLALRFPEFRTRTESMRPQMEGLHRLQVDLLRKVRAGRGADDARAEDVDALLMTIHVISGGLGWTG</sequence>
<dbReference type="Proteomes" id="UP000192656">
    <property type="component" value="Unassembled WGS sequence"/>
</dbReference>
<protein>
    <recommendedName>
        <fullName evidence="2">Phosphoenolpyruvate carboxylase</fullName>
    </recommendedName>
</protein>
<dbReference type="InterPro" id="IPR015813">
    <property type="entry name" value="Pyrv/PenolPyrv_kinase-like_dom"/>
</dbReference>
<evidence type="ECO:0000256" key="2">
    <source>
        <dbReference type="ARBA" id="ARBA00022419"/>
    </source>
</evidence>
<feature type="region of interest" description="Disordered" evidence="4">
    <location>
        <begin position="1"/>
        <end position="20"/>
    </location>
</feature>
<dbReference type="GO" id="GO:0005829">
    <property type="term" value="C:cytosol"/>
    <property type="evidence" value="ECO:0007669"/>
    <property type="project" value="TreeGrafter"/>
</dbReference>
<dbReference type="PANTHER" id="PTHR30523:SF32">
    <property type="entry name" value="PHOSPHOENOLPYRUVATE CARBOXYLASE"/>
    <property type="match status" value="1"/>
</dbReference>
<dbReference type="GO" id="GO:0008964">
    <property type="term" value="F:phosphoenolpyruvate carboxylase activity"/>
    <property type="evidence" value="ECO:0007669"/>
    <property type="project" value="InterPro"/>
</dbReference>
<evidence type="ECO:0000256" key="1">
    <source>
        <dbReference type="ARBA" id="ARBA00003670"/>
    </source>
</evidence>
<evidence type="ECO:0000313" key="5">
    <source>
        <dbReference type="EMBL" id="SMD12997.1"/>
    </source>
</evidence>
<keyword evidence="6" id="KW-1185">Reference proteome</keyword>
<dbReference type="PANTHER" id="PTHR30523">
    <property type="entry name" value="PHOSPHOENOLPYRUVATE CARBOXYLASE"/>
    <property type="match status" value="1"/>
</dbReference>
<dbReference type="SUPFAM" id="SSF51621">
    <property type="entry name" value="Phosphoenolpyruvate/pyruvate domain"/>
    <property type="match status" value="1"/>
</dbReference>
<dbReference type="Pfam" id="PF00311">
    <property type="entry name" value="PEPcase"/>
    <property type="match status" value="1"/>
</dbReference>
<feature type="active site" evidence="3">
    <location>
        <position position="573"/>
    </location>
</feature>
<comment type="function">
    <text evidence="1">Forms oxaloacetate, a four-carbon dicarboxylic acid source for the tricarboxylic acid cycle.</text>
</comment>
<name>A0A1W2ETG5_9HYPH</name>
<dbReference type="GO" id="GO:0015977">
    <property type="term" value="P:carbon fixation"/>
    <property type="evidence" value="ECO:0007669"/>
    <property type="project" value="InterPro"/>
</dbReference>
<accession>A0A1W2ETG5</accession>